<evidence type="ECO:0000313" key="4">
    <source>
        <dbReference type="Proteomes" id="UP000199766"/>
    </source>
</evidence>
<dbReference type="InterPro" id="IPR003646">
    <property type="entry name" value="SH3-like_bac-type"/>
</dbReference>
<dbReference type="AlphaFoldDB" id="A0A1H9EVY4"/>
<name>A0A1H9EVY4_9BURK</name>
<dbReference type="STRING" id="180197.SAMN02982919_00385"/>
<feature type="signal peptide" evidence="1">
    <location>
        <begin position="1"/>
        <end position="28"/>
    </location>
</feature>
<dbReference type="SMART" id="SM00287">
    <property type="entry name" value="SH3b"/>
    <property type="match status" value="2"/>
</dbReference>
<dbReference type="PANTHER" id="PTHR34408">
    <property type="entry name" value="FAMILY PROTEIN, PUTATIVE-RELATED"/>
    <property type="match status" value="1"/>
</dbReference>
<dbReference type="InterPro" id="IPR010466">
    <property type="entry name" value="DUF1058"/>
</dbReference>
<dbReference type="Pfam" id="PF06347">
    <property type="entry name" value="SH3_4"/>
    <property type="match status" value="1"/>
</dbReference>
<dbReference type="Pfam" id="PF08239">
    <property type="entry name" value="SH3_3"/>
    <property type="match status" value="1"/>
</dbReference>
<gene>
    <name evidence="3" type="ORF">SAMN02982919_00385</name>
</gene>
<evidence type="ECO:0000256" key="1">
    <source>
        <dbReference type="SAM" id="SignalP"/>
    </source>
</evidence>
<feature type="domain" description="SH3b" evidence="2">
    <location>
        <begin position="93"/>
        <end position="155"/>
    </location>
</feature>
<accession>A0A1H9EVY4</accession>
<dbReference type="InterPro" id="IPR052354">
    <property type="entry name" value="Cell_Wall_Dynamics_Protein"/>
</dbReference>
<organism evidence="3 4">
    <name type="scientific">Giesbergeria anulus</name>
    <dbReference type="NCBI Taxonomy" id="180197"/>
    <lineage>
        <taxon>Bacteria</taxon>
        <taxon>Pseudomonadati</taxon>
        <taxon>Pseudomonadota</taxon>
        <taxon>Betaproteobacteria</taxon>
        <taxon>Burkholderiales</taxon>
        <taxon>Comamonadaceae</taxon>
        <taxon>Giesbergeria</taxon>
    </lineage>
</organism>
<dbReference type="EMBL" id="FOGD01000001">
    <property type="protein sequence ID" value="SEQ29811.1"/>
    <property type="molecule type" value="Genomic_DNA"/>
</dbReference>
<reference evidence="3" key="1">
    <citation type="submission" date="2016-10" db="EMBL/GenBank/DDBJ databases">
        <authorList>
            <person name="de Groot N.N."/>
        </authorList>
    </citation>
    <scope>NUCLEOTIDE SEQUENCE [LARGE SCALE GENOMIC DNA]</scope>
    <source>
        <strain evidence="3">ATCC 35958</strain>
    </source>
</reference>
<dbReference type="Gene3D" id="2.30.30.40">
    <property type="entry name" value="SH3 Domains"/>
    <property type="match status" value="2"/>
</dbReference>
<evidence type="ECO:0000313" key="3">
    <source>
        <dbReference type="EMBL" id="SEQ29811.1"/>
    </source>
</evidence>
<evidence type="ECO:0000259" key="2">
    <source>
        <dbReference type="PROSITE" id="PS51781"/>
    </source>
</evidence>
<sequence>MLSLSRRLALSLLTYSTLTCLMANPAQAQAQEFISVKGAGANVREQPSTKATTLWELNDGYPLQVIQRKSDWLQVKDFEATLGWIYAPRTQKVPHMVITAKVANLRAGPTQQHKVVSKLEAQEIVKTLKKSNDWVQVERSNGQQGWIASNLAWGW</sequence>
<keyword evidence="1" id="KW-0732">Signal</keyword>
<dbReference type="Proteomes" id="UP000199766">
    <property type="component" value="Unassembled WGS sequence"/>
</dbReference>
<keyword evidence="4" id="KW-1185">Reference proteome</keyword>
<dbReference type="RefSeq" id="WP_425432035.1">
    <property type="nucleotide sequence ID" value="NZ_FOGD01000001.1"/>
</dbReference>
<proteinExistence type="predicted"/>
<dbReference type="PROSITE" id="PS51781">
    <property type="entry name" value="SH3B"/>
    <property type="match status" value="1"/>
</dbReference>
<protein>
    <submittedName>
        <fullName evidence="3">SH3-like domain-containing protein</fullName>
    </submittedName>
</protein>
<dbReference type="PANTHER" id="PTHR34408:SF1">
    <property type="entry name" value="GLYCOSYL HYDROLASE FAMILY 19 DOMAIN-CONTAINING PROTEIN HI_1415"/>
    <property type="match status" value="1"/>
</dbReference>
<feature type="chain" id="PRO_5011480497" evidence="1">
    <location>
        <begin position="29"/>
        <end position="155"/>
    </location>
</feature>